<gene>
    <name evidence="2" type="primary">RvY_07758-1</name>
    <name evidence="2" type="synonym">RvY_07758.1</name>
    <name evidence="2" type="ORF">RvY_07758</name>
</gene>
<evidence type="ECO:0008006" key="4">
    <source>
        <dbReference type="Google" id="ProtNLM"/>
    </source>
</evidence>
<dbReference type="EMBL" id="BDGG01000003">
    <property type="protein sequence ID" value="GAU96294.1"/>
    <property type="molecule type" value="Genomic_DNA"/>
</dbReference>
<evidence type="ECO:0000313" key="2">
    <source>
        <dbReference type="EMBL" id="GAU96294.1"/>
    </source>
</evidence>
<organism evidence="2 3">
    <name type="scientific">Ramazzottius varieornatus</name>
    <name type="common">Water bear</name>
    <name type="synonym">Tardigrade</name>
    <dbReference type="NCBI Taxonomy" id="947166"/>
    <lineage>
        <taxon>Eukaryota</taxon>
        <taxon>Metazoa</taxon>
        <taxon>Ecdysozoa</taxon>
        <taxon>Tardigrada</taxon>
        <taxon>Eutardigrada</taxon>
        <taxon>Parachela</taxon>
        <taxon>Hypsibioidea</taxon>
        <taxon>Ramazzottiidae</taxon>
        <taxon>Ramazzottius</taxon>
    </lineage>
</organism>
<reference evidence="2 3" key="1">
    <citation type="journal article" date="2016" name="Nat. Commun.">
        <title>Extremotolerant tardigrade genome and improved radiotolerance of human cultured cells by tardigrade-unique protein.</title>
        <authorList>
            <person name="Hashimoto T."/>
            <person name="Horikawa D.D."/>
            <person name="Saito Y."/>
            <person name="Kuwahara H."/>
            <person name="Kozuka-Hata H."/>
            <person name="Shin-I T."/>
            <person name="Minakuchi Y."/>
            <person name="Ohishi K."/>
            <person name="Motoyama A."/>
            <person name="Aizu T."/>
            <person name="Enomoto A."/>
            <person name="Kondo K."/>
            <person name="Tanaka S."/>
            <person name="Hara Y."/>
            <person name="Koshikawa S."/>
            <person name="Sagara H."/>
            <person name="Miura T."/>
            <person name="Yokobori S."/>
            <person name="Miyagawa K."/>
            <person name="Suzuki Y."/>
            <person name="Kubo T."/>
            <person name="Oyama M."/>
            <person name="Kohara Y."/>
            <person name="Fujiyama A."/>
            <person name="Arakawa K."/>
            <person name="Katayama T."/>
            <person name="Toyoda A."/>
            <person name="Kunieda T."/>
        </authorList>
    </citation>
    <scope>NUCLEOTIDE SEQUENCE [LARGE SCALE GENOMIC DNA]</scope>
    <source>
        <strain evidence="2 3">YOKOZUNA-1</strain>
    </source>
</reference>
<keyword evidence="1" id="KW-0732">Signal</keyword>
<evidence type="ECO:0000256" key="1">
    <source>
        <dbReference type="SAM" id="SignalP"/>
    </source>
</evidence>
<sequence length="86" mass="9389">MNTGILFTVYVLLLVFSIFTPLEAAPRGASPDAIFSRNYQGASPLIGGRQFSGKHHKGANGAQRLVENSVKSNMMSARRRNHQFPG</sequence>
<protein>
    <recommendedName>
        <fullName evidence="4">Secreted protein</fullName>
    </recommendedName>
</protein>
<feature type="signal peptide" evidence="1">
    <location>
        <begin position="1"/>
        <end position="24"/>
    </location>
</feature>
<keyword evidence="3" id="KW-1185">Reference proteome</keyword>
<dbReference type="AlphaFoldDB" id="A0A1D1V3C6"/>
<comment type="caution">
    <text evidence="2">The sequence shown here is derived from an EMBL/GenBank/DDBJ whole genome shotgun (WGS) entry which is preliminary data.</text>
</comment>
<evidence type="ECO:0000313" key="3">
    <source>
        <dbReference type="Proteomes" id="UP000186922"/>
    </source>
</evidence>
<dbReference type="Proteomes" id="UP000186922">
    <property type="component" value="Unassembled WGS sequence"/>
</dbReference>
<proteinExistence type="predicted"/>
<accession>A0A1D1V3C6</accession>
<name>A0A1D1V3C6_RAMVA</name>
<feature type="chain" id="PRO_5008897993" description="Secreted protein" evidence="1">
    <location>
        <begin position="25"/>
        <end position="86"/>
    </location>
</feature>